<dbReference type="NCBIfam" id="TIGR02281">
    <property type="entry name" value="clan_AA_DTGA"/>
    <property type="match status" value="1"/>
</dbReference>
<dbReference type="AlphaFoldDB" id="A0A090II96"/>
<proteinExistence type="predicted"/>
<dbReference type="HOGENOM" id="CLU_099411_1_0_6"/>
<evidence type="ECO:0000313" key="5">
    <source>
        <dbReference type="Proteomes" id="UP000183794"/>
    </source>
</evidence>
<keyword evidence="1" id="KW-0472">Membrane</keyword>
<reference evidence="3 5" key="2">
    <citation type="submission" date="2016-11" db="EMBL/GenBank/DDBJ databases">
        <authorList>
            <person name="Jaros S."/>
            <person name="Januszkiewicz K."/>
            <person name="Wedrychowicz H."/>
        </authorList>
    </citation>
    <scope>NUCLEOTIDE SEQUENCE [LARGE SCALE GENOMIC DNA]</scope>
    <source>
        <strain evidence="3">NVI 5450</strain>
    </source>
</reference>
<protein>
    <recommendedName>
        <fullName evidence="6">TIGR02281 family clan AA aspartic protease</fullName>
    </recommendedName>
</protein>
<accession>A0A090II96</accession>
<reference evidence="2 4" key="1">
    <citation type="submission" date="2016-11" db="EMBL/GenBank/DDBJ databases">
        <authorList>
            <person name="Klemetsen T."/>
        </authorList>
    </citation>
    <scope>NUCLEOTIDE SEQUENCE [LARGE SCALE GENOMIC DNA]</scope>
    <source>
        <strain evidence="2">MT 2528</strain>
    </source>
</reference>
<organism evidence="3 5">
    <name type="scientific">Moritella viscosa</name>
    <dbReference type="NCBI Taxonomy" id="80854"/>
    <lineage>
        <taxon>Bacteria</taxon>
        <taxon>Pseudomonadati</taxon>
        <taxon>Pseudomonadota</taxon>
        <taxon>Gammaproteobacteria</taxon>
        <taxon>Alteromonadales</taxon>
        <taxon>Moritellaceae</taxon>
        <taxon>Moritella</taxon>
    </lineage>
</organism>
<dbReference type="EMBL" id="FPLJ01000052">
    <property type="protein sequence ID" value="SGY92024.1"/>
    <property type="molecule type" value="Genomic_DNA"/>
</dbReference>
<dbReference type="STRING" id="80854.MVIS_4168"/>
<dbReference type="SUPFAM" id="SSF50630">
    <property type="entry name" value="Acid proteases"/>
    <property type="match status" value="1"/>
</dbReference>
<dbReference type="InterPro" id="IPR011969">
    <property type="entry name" value="Clan_AA_Asp_peptidase_C"/>
</dbReference>
<name>A0A090II96_9GAMM</name>
<evidence type="ECO:0000313" key="2">
    <source>
        <dbReference type="EMBL" id="SGY92024.1"/>
    </source>
</evidence>
<keyword evidence="1" id="KW-1133">Transmembrane helix</keyword>
<dbReference type="Proteomes" id="UP000182660">
    <property type="component" value="Unassembled WGS sequence"/>
</dbReference>
<dbReference type="RefSeq" id="WP_045112102.1">
    <property type="nucleotide sequence ID" value="NZ_CAWQZC010000139.1"/>
</dbReference>
<dbReference type="Pfam" id="PF13975">
    <property type="entry name" value="gag-asp_proteas"/>
    <property type="match status" value="1"/>
</dbReference>
<feature type="transmembrane region" description="Helical" evidence="1">
    <location>
        <begin position="12"/>
        <end position="31"/>
    </location>
</feature>
<dbReference type="InterPro" id="IPR034122">
    <property type="entry name" value="Retropepsin-like_bacterial"/>
</dbReference>
<dbReference type="GeneID" id="61296154"/>
<gene>
    <name evidence="2" type="ORF">MT2528_2297</name>
    <name evidence="3" type="ORF">NVI5450_2497</name>
</gene>
<dbReference type="Proteomes" id="UP000183794">
    <property type="component" value="Unassembled WGS sequence"/>
</dbReference>
<dbReference type="CDD" id="cd05483">
    <property type="entry name" value="retropepsin_like_bacteria"/>
    <property type="match status" value="1"/>
</dbReference>
<dbReference type="InterPro" id="IPR021109">
    <property type="entry name" value="Peptidase_aspartic_dom_sf"/>
</dbReference>
<dbReference type="KEGG" id="mvs:MVIS_4168"/>
<evidence type="ECO:0008006" key="6">
    <source>
        <dbReference type="Google" id="ProtNLM"/>
    </source>
</evidence>
<keyword evidence="4" id="KW-1185">Reference proteome</keyword>
<evidence type="ECO:0000313" key="3">
    <source>
        <dbReference type="EMBL" id="SGZ01999.1"/>
    </source>
</evidence>
<dbReference type="EMBL" id="FPLD01000066">
    <property type="protein sequence ID" value="SGZ01999.1"/>
    <property type="molecule type" value="Genomic_DNA"/>
</dbReference>
<evidence type="ECO:0000313" key="4">
    <source>
        <dbReference type="Proteomes" id="UP000182660"/>
    </source>
</evidence>
<dbReference type="PATRIC" id="fig|80854.5.peg.4421"/>
<dbReference type="Gene3D" id="2.40.70.10">
    <property type="entry name" value="Acid Proteases"/>
    <property type="match status" value="1"/>
</dbReference>
<sequence length="168" mass="18506">MDGNQKIAKTMTYIAWISGLIIMTLFFNNYLAKQENPNTRPESYQQNGNAVVMLQQNRAGHYVTNGYINSYQVKFLLDTGATQVSIPANIAKQIGLTAGYSQSVNTANGVIEVFSTHLDSLSVGELTLYDLSANINPYMQGDTILLGMNALKQVKLVQQGKTLTLSEY</sequence>
<keyword evidence="1" id="KW-0812">Transmembrane</keyword>
<dbReference type="OrthoDB" id="185963at2"/>
<evidence type="ECO:0000256" key="1">
    <source>
        <dbReference type="SAM" id="Phobius"/>
    </source>
</evidence>